<accession>A0A2G1W2A9</accession>
<dbReference type="RefSeq" id="WP_099262830.1">
    <property type="nucleotide sequence ID" value="NZ_NIZW01000019.1"/>
</dbReference>
<protein>
    <recommendedName>
        <fullName evidence="1">Immunity MXAN-0049 protein domain-containing protein</fullName>
    </recommendedName>
</protein>
<proteinExistence type="predicted"/>
<dbReference type="Pfam" id="PF07791">
    <property type="entry name" value="Imm11"/>
    <property type="match status" value="1"/>
</dbReference>
<feature type="domain" description="Immunity MXAN-0049 protein" evidence="1">
    <location>
        <begin position="46"/>
        <end position="181"/>
    </location>
</feature>
<evidence type="ECO:0000313" key="2">
    <source>
        <dbReference type="EMBL" id="PHQ33166.1"/>
    </source>
</evidence>
<evidence type="ECO:0000313" key="3">
    <source>
        <dbReference type="Proteomes" id="UP000225740"/>
    </source>
</evidence>
<dbReference type="AlphaFoldDB" id="A0A2G1W2A9"/>
<dbReference type="Proteomes" id="UP000225740">
    <property type="component" value="Unassembled WGS sequence"/>
</dbReference>
<dbReference type="InterPro" id="IPR012433">
    <property type="entry name" value="Imm11"/>
</dbReference>
<name>A0A2G1W2A9_9BACT</name>
<organism evidence="2 3">
    <name type="scientific">Rhodopirellula bahusiensis</name>
    <dbReference type="NCBI Taxonomy" id="2014065"/>
    <lineage>
        <taxon>Bacteria</taxon>
        <taxon>Pseudomonadati</taxon>
        <taxon>Planctomycetota</taxon>
        <taxon>Planctomycetia</taxon>
        <taxon>Pirellulales</taxon>
        <taxon>Pirellulaceae</taxon>
        <taxon>Rhodopirellula</taxon>
    </lineage>
</organism>
<dbReference type="EMBL" id="NIZW01000019">
    <property type="protein sequence ID" value="PHQ33166.1"/>
    <property type="molecule type" value="Genomic_DNA"/>
</dbReference>
<dbReference type="OrthoDB" id="6932018at2"/>
<keyword evidence="3" id="KW-1185">Reference proteome</keyword>
<reference evidence="2 3" key="1">
    <citation type="submission" date="2017-06" db="EMBL/GenBank/DDBJ databases">
        <title>Description of Rhodopirellula bahusiensis sp. nov.</title>
        <authorList>
            <person name="Kizina J."/>
            <person name="Harder J."/>
        </authorList>
    </citation>
    <scope>NUCLEOTIDE SEQUENCE [LARGE SCALE GENOMIC DNA]</scope>
    <source>
        <strain evidence="2 3">SWK21</strain>
    </source>
</reference>
<sequence length="187" mass="20832">MNYFRLDIEVDDCNARFIGVDHEDENGNWHDVWSFSKRETINDVPFRFSVFEEGAKRDFTISSFNIPVVSKAFKAAIAPLVENDVQFVPLTLGNESLYGMNILSALQAIDYGRSLLDIGGEDTAFAGKIRGYVKLAIDETKAGDSHCFRLTEFPVPIIVSEVLMKACLSARLTGMAFEKCNRASTGM</sequence>
<evidence type="ECO:0000259" key="1">
    <source>
        <dbReference type="Pfam" id="PF07791"/>
    </source>
</evidence>
<comment type="caution">
    <text evidence="2">The sequence shown here is derived from an EMBL/GenBank/DDBJ whole genome shotgun (WGS) entry which is preliminary data.</text>
</comment>
<gene>
    <name evidence="2" type="ORF">CEE69_22150</name>
</gene>
<dbReference type="GeneID" id="90610676"/>